<dbReference type="SUPFAM" id="SSF55781">
    <property type="entry name" value="GAF domain-like"/>
    <property type="match status" value="1"/>
</dbReference>
<dbReference type="EMBL" id="FNUX01000005">
    <property type="protein sequence ID" value="SEF64752.1"/>
    <property type="molecule type" value="Genomic_DNA"/>
</dbReference>
<accession>A0A1H5TPG6</accession>
<keyword evidence="2" id="KW-0547">Nucleotide-binding</keyword>
<dbReference type="RefSeq" id="WP_103965893.1">
    <property type="nucleotide sequence ID" value="NZ_FNUX01000005.1"/>
</dbReference>
<dbReference type="CDD" id="cd01129">
    <property type="entry name" value="PulE-GspE-like"/>
    <property type="match status" value="1"/>
</dbReference>
<dbReference type="InterPro" id="IPR037257">
    <property type="entry name" value="T2SS_E_N_sf"/>
</dbReference>
<dbReference type="GO" id="GO:0016887">
    <property type="term" value="F:ATP hydrolysis activity"/>
    <property type="evidence" value="ECO:0007669"/>
    <property type="project" value="TreeGrafter"/>
</dbReference>
<dbReference type="OrthoDB" id="5289285at2"/>
<dbReference type="AlphaFoldDB" id="A0A1H5TPG6"/>
<dbReference type="SUPFAM" id="SSF160246">
    <property type="entry name" value="EspE N-terminal domain-like"/>
    <property type="match status" value="1"/>
</dbReference>
<dbReference type="PANTHER" id="PTHR30258:SF2">
    <property type="entry name" value="COMG OPERON PROTEIN 1"/>
    <property type="match status" value="1"/>
</dbReference>
<dbReference type="Gene3D" id="3.30.450.90">
    <property type="match status" value="1"/>
</dbReference>
<dbReference type="Proteomes" id="UP000236753">
    <property type="component" value="Unassembled WGS sequence"/>
</dbReference>
<name>A0A1H5TPG6_9PROT</name>
<dbReference type="Pfam" id="PF01590">
    <property type="entry name" value="GAF"/>
    <property type="match status" value="1"/>
</dbReference>
<dbReference type="PROSITE" id="PS00662">
    <property type="entry name" value="T2SP_E"/>
    <property type="match status" value="1"/>
</dbReference>
<evidence type="ECO:0000313" key="5">
    <source>
        <dbReference type="EMBL" id="SEF64752.1"/>
    </source>
</evidence>
<reference evidence="5 6" key="1">
    <citation type="submission" date="2016-10" db="EMBL/GenBank/DDBJ databases">
        <authorList>
            <person name="de Groot N.N."/>
        </authorList>
    </citation>
    <scope>NUCLEOTIDE SEQUENCE [LARGE SCALE GENOMIC DNA]</scope>
    <source>
        <strain evidence="5 6">Nm13</strain>
    </source>
</reference>
<feature type="domain" description="Bacterial type II secretion system protein E" evidence="4">
    <location>
        <begin position="582"/>
        <end position="596"/>
    </location>
</feature>
<evidence type="ECO:0000313" key="6">
    <source>
        <dbReference type="Proteomes" id="UP000236753"/>
    </source>
</evidence>
<evidence type="ECO:0000259" key="4">
    <source>
        <dbReference type="PROSITE" id="PS00662"/>
    </source>
</evidence>
<dbReference type="Pfam" id="PF05157">
    <property type="entry name" value="MshEN"/>
    <property type="match status" value="1"/>
</dbReference>
<proteinExistence type="inferred from homology"/>
<evidence type="ECO:0000256" key="3">
    <source>
        <dbReference type="ARBA" id="ARBA00022840"/>
    </source>
</evidence>
<evidence type="ECO:0000256" key="1">
    <source>
        <dbReference type="ARBA" id="ARBA00006611"/>
    </source>
</evidence>
<dbReference type="PANTHER" id="PTHR30258">
    <property type="entry name" value="TYPE II SECRETION SYSTEM PROTEIN GSPE-RELATED"/>
    <property type="match status" value="1"/>
</dbReference>
<keyword evidence="3" id="KW-0067">ATP-binding</keyword>
<dbReference type="InterPro" id="IPR007831">
    <property type="entry name" value="T2SS_GspE_N"/>
</dbReference>
<dbReference type="Pfam" id="PF00437">
    <property type="entry name" value="T2SSE"/>
    <property type="match status" value="1"/>
</dbReference>
<comment type="similarity">
    <text evidence="1">Belongs to the GSP E family.</text>
</comment>
<sequence>MNATVLTPHQPKDTSNTLEEPDVIANFRKVIGKINTANNLDEIMAEISKDICALFNADRLTIYSLSADKSCFVSRVKTGLDSFQDLQIPVTEKSIVGFAGLQKKVVNIEDVYNKSELKKISASLIFSNDVDKRTGYRTKQMLVVPILNPNNQDLTGVVQVINSNNNEPFSAATVKKATEICRALAVALNQRQQPVRLIKSKYDYLISDAVISAAELDLATRSARKKGCDLEDVLVDEFQVALPLIGKALALFFGARYEPFRGDRIKPMDLLKNIKKDYVESNALLPINETKEGLVVLTLDPEQIKSQRIANTIFPKHKIIYAVTTKREFTATVEQFYGSGQDEAGTGDINEMLFNLGDEHAEEGSNDIEESSAASDNELVKLVNKIITDAYKMGVSDIHIEPFSGKEKTKIRFRKDGSLMPYIEIPASYRNPLVTRIKIMCDLDISEKRRPQDGKIKFRKFAPLDIELRVATIPSAGGVEDVVMRILAAGEPIPLDKMGFTERNLGELKKIVSKPYGLFFVCGPTGSGKTTTLHSVLKYLNRNDTKIWTAEDPVEITQKGLRQVQINVKAGLTFPVIMRSFLRADPDIIMVGEMRDKETTSIGIEASLTGHLVLATLHTNSAPESVIRLLDMGMDPFNFSDALLGVLAQRLTKRLCKCKESYVADEREINALLSEYCEELRNIDHFKADPEAAMQEIRQQWIERYGDESGQIMLHKPVGCDQCNNTGFSGRVGLHELMTASDALKKNVQERARVAEMLVTALSEGMRTLKQDGIEKVLQGVTDIHQVRVVCIK</sequence>
<dbReference type="Gene3D" id="3.40.50.300">
    <property type="entry name" value="P-loop containing nucleotide triphosphate hydrolases"/>
    <property type="match status" value="1"/>
</dbReference>
<protein>
    <submittedName>
        <fullName evidence="5">Type II secretory pathway ATPase GspE/PulE or T4P pilus assembly pathway ATPase PilB</fullName>
    </submittedName>
</protein>
<evidence type="ECO:0000256" key="2">
    <source>
        <dbReference type="ARBA" id="ARBA00022741"/>
    </source>
</evidence>
<gene>
    <name evidence="5" type="ORF">SAMN05216334_10596</name>
</gene>
<dbReference type="InterPro" id="IPR029016">
    <property type="entry name" value="GAF-like_dom_sf"/>
</dbReference>
<dbReference type="Gene3D" id="3.30.450.40">
    <property type="match status" value="1"/>
</dbReference>
<dbReference type="GO" id="GO:0005886">
    <property type="term" value="C:plasma membrane"/>
    <property type="evidence" value="ECO:0007669"/>
    <property type="project" value="TreeGrafter"/>
</dbReference>
<dbReference type="SMART" id="SM00065">
    <property type="entry name" value="GAF"/>
    <property type="match status" value="1"/>
</dbReference>
<dbReference type="InterPro" id="IPR027417">
    <property type="entry name" value="P-loop_NTPase"/>
</dbReference>
<dbReference type="GO" id="GO:0005524">
    <property type="term" value="F:ATP binding"/>
    <property type="evidence" value="ECO:0007669"/>
    <property type="project" value="UniProtKB-KW"/>
</dbReference>
<organism evidence="5 6">
    <name type="scientific">Nitrosomonas ureae</name>
    <dbReference type="NCBI Taxonomy" id="44577"/>
    <lineage>
        <taxon>Bacteria</taxon>
        <taxon>Pseudomonadati</taxon>
        <taxon>Pseudomonadota</taxon>
        <taxon>Betaproteobacteria</taxon>
        <taxon>Nitrosomonadales</taxon>
        <taxon>Nitrosomonadaceae</taxon>
        <taxon>Nitrosomonas</taxon>
    </lineage>
</organism>
<dbReference type="InterPro" id="IPR001482">
    <property type="entry name" value="T2SS/T4SS_dom"/>
</dbReference>
<dbReference type="InterPro" id="IPR003018">
    <property type="entry name" value="GAF"/>
</dbReference>
<dbReference type="SUPFAM" id="SSF52540">
    <property type="entry name" value="P-loop containing nucleoside triphosphate hydrolases"/>
    <property type="match status" value="1"/>
</dbReference>